<gene>
    <name evidence="3" type="ORF">OCL06_05840</name>
</gene>
<dbReference type="PANTHER" id="PTHR40572">
    <property type="entry name" value="PROTEIN BAX"/>
    <property type="match status" value="1"/>
</dbReference>
<keyword evidence="1" id="KW-0812">Transmembrane</keyword>
<keyword evidence="4" id="KW-1185">Reference proteome</keyword>
<dbReference type="Pfam" id="PF01832">
    <property type="entry name" value="Glucosaminidase"/>
    <property type="match status" value="1"/>
</dbReference>
<dbReference type="InterPro" id="IPR053195">
    <property type="entry name" value="Bax-like"/>
</dbReference>
<dbReference type="RefSeq" id="WP_262993119.1">
    <property type="nucleotide sequence ID" value="NZ_JAOTJC010000006.1"/>
</dbReference>
<organism evidence="3 4">
    <name type="scientific">Alteromonas salexigens</name>
    <dbReference type="NCBI Taxonomy" id="2982530"/>
    <lineage>
        <taxon>Bacteria</taxon>
        <taxon>Pseudomonadati</taxon>
        <taxon>Pseudomonadota</taxon>
        <taxon>Gammaproteobacteria</taxon>
        <taxon>Alteromonadales</taxon>
        <taxon>Alteromonadaceae</taxon>
        <taxon>Alteromonas/Salinimonas group</taxon>
        <taxon>Alteromonas</taxon>
    </lineage>
</organism>
<keyword evidence="1" id="KW-1133">Transmembrane helix</keyword>
<evidence type="ECO:0000313" key="3">
    <source>
        <dbReference type="EMBL" id="MCU7554112.1"/>
    </source>
</evidence>
<name>A0ABT2VLC7_9ALTE</name>
<proteinExistence type="predicted"/>
<dbReference type="EMBL" id="JAOTJC010000006">
    <property type="protein sequence ID" value="MCU7554112.1"/>
    <property type="molecule type" value="Genomic_DNA"/>
</dbReference>
<evidence type="ECO:0000256" key="1">
    <source>
        <dbReference type="SAM" id="Phobius"/>
    </source>
</evidence>
<feature type="transmembrane region" description="Helical" evidence="1">
    <location>
        <begin position="7"/>
        <end position="28"/>
    </location>
</feature>
<accession>A0ABT2VLC7</accession>
<dbReference type="InterPro" id="IPR002901">
    <property type="entry name" value="MGlyc_endo_b_GlcNAc-like_dom"/>
</dbReference>
<evidence type="ECO:0000259" key="2">
    <source>
        <dbReference type="Pfam" id="PF01832"/>
    </source>
</evidence>
<feature type="domain" description="Mannosyl-glycoprotein endo-beta-N-acetylglucosamidase-like" evidence="2">
    <location>
        <begin position="126"/>
        <end position="257"/>
    </location>
</feature>
<comment type="caution">
    <text evidence="3">The sequence shown here is derived from an EMBL/GenBank/DDBJ whole genome shotgun (WGS) entry which is preliminary data.</text>
</comment>
<dbReference type="Proteomes" id="UP001209257">
    <property type="component" value="Unassembled WGS sequence"/>
</dbReference>
<protein>
    <submittedName>
        <fullName evidence="3">Glucosaminidase domain-containing protein</fullName>
    </submittedName>
</protein>
<dbReference type="PANTHER" id="PTHR40572:SF1">
    <property type="entry name" value="PROTEIN BAX"/>
    <property type="match status" value="1"/>
</dbReference>
<evidence type="ECO:0000313" key="4">
    <source>
        <dbReference type="Proteomes" id="UP001209257"/>
    </source>
</evidence>
<dbReference type="Gene3D" id="1.10.530.10">
    <property type="match status" value="1"/>
</dbReference>
<sequence length="263" mass="30164">MHKRETVKIVLITLGVLGVIVINAWILASREPDILDVPETTEARKPVPDFSAYDNIQEKKAAFFSYLKPEVEKQNAYLLALRHYLQTLLRQVLAGETVDDDDLERIGWLSKEYRVKADAPVKDRIMTLLQKVDILPVELVLAQAANESAWGTSRFAQQGYNFFGLWCFRKGCGFVPSQRNDGASHEVAKFDNLSRATYTYMRNINRHDAYKRLREIRSRLRANQIPISGVALAEGLMNYSERGAAYVEELQNMIEFNQEYLTE</sequence>
<keyword evidence="1" id="KW-0472">Membrane</keyword>
<reference evidence="4" key="1">
    <citation type="submission" date="2023-07" db="EMBL/GenBank/DDBJ databases">
        <title>Study on multiphase classification of strain Alteromonas salexigens isolated from the Yellow Sea.</title>
        <authorList>
            <person name="Sun L."/>
        </authorList>
    </citation>
    <scope>NUCLEOTIDE SEQUENCE [LARGE SCALE GENOMIC DNA]</scope>
    <source>
        <strain evidence="4">ASW11-19</strain>
    </source>
</reference>